<sequence>MPSMPQRLSAEQESPGDSSTCSPRKGWLSSTARQSAPASRPLSCSKQISLPLWQRFSLLCFAR</sequence>
<evidence type="ECO:0000313" key="2">
    <source>
        <dbReference type="EMBL" id="KAK8952686.1"/>
    </source>
</evidence>
<comment type="caution">
    <text evidence="2">The sequence shown here is derived from an EMBL/GenBank/DDBJ whole genome shotgun (WGS) entry which is preliminary data.</text>
</comment>
<proteinExistence type="predicted"/>
<keyword evidence="3" id="KW-1185">Reference proteome</keyword>
<organism evidence="2 3">
    <name type="scientific">Platanthera guangdongensis</name>
    <dbReference type="NCBI Taxonomy" id="2320717"/>
    <lineage>
        <taxon>Eukaryota</taxon>
        <taxon>Viridiplantae</taxon>
        <taxon>Streptophyta</taxon>
        <taxon>Embryophyta</taxon>
        <taxon>Tracheophyta</taxon>
        <taxon>Spermatophyta</taxon>
        <taxon>Magnoliopsida</taxon>
        <taxon>Liliopsida</taxon>
        <taxon>Asparagales</taxon>
        <taxon>Orchidaceae</taxon>
        <taxon>Orchidoideae</taxon>
        <taxon>Orchideae</taxon>
        <taxon>Orchidinae</taxon>
        <taxon>Platanthera</taxon>
    </lineage>
</organism>
<name>A0ABR2LWT8_9ASPA</name>
<evidence type="ECO:0000256" key="1">
    <source>
        <dbReference type="SAM" id="MobiDB-lite"/>
    </source>
</evidence>
<gene>
    <name evidence="2" type="ORF">KSP40_PGU001968</name>
</gene>
<accession>A0ABR2LWT8</accession>
<protein>
    <submittedName>
        <fullName evidence="2">Uncharacterized protein</fullName>
    </submittedName>
</protein>
<evidence type="ECO:0000313" key="3">
    <source>
        <dbReference type="Proteomes" id="UP001412067"/>
    </source>
</evidence>
<feature type="region of interest" description="Disordered" evidence="1">
    <location>
        <begin position="1"/>
        <end position="41"/>
    </location>
</feature>
<dbReference type="Proteomes" id="UP001412067">
    <property type="component" value="Unassembled WGS sequence"/>
</dbReference>
<reference evidence="2 3" key="1">
    <citation type="journal article" date="2022" name="Nat. Plants">
        <title>Genomes of leafy and leafless Platanthera orchids illuminate the evolution of mycoheterotrophy.</title>
        <authorList>
            <person name="Li M.H."/>
            <person name="Liu K.W."/>
            <person name="Li Z."/>
            <person name="Lu H.C."/>
            <person name="Ye Q.L."/>
            <person name="Zhang D."/>
            <person name="Wang J.Y."/>
            <person name="Li Y.F."/>
            <person name="Zhong Z.M."/>
            <person name="Liu X."/>
            <person name="Yu X."/>
            <person name="Liu D.K."/>
            <person name="Tu X.D."/>
            <person name="Liu B."/>
            <person name="Hao Y."/>
            <person name="Liao X.Y."/>
            <person name="Jiang Y.T."/>
            <person name="Sun W.H."/>
            <person name="Chen J."/>
            <person name="Chen Y.Q."/>
            <person name="Ai Y."/>
            <person name="Zhai J.W."/>
            <person name="Wu S.S."/>
            <person name="Zhou Z."/>
            <person name="Hsiao Y.Y."/>
            <person name="Wu W.L."/>
            <person name="Chen Y.Y."/>
            <person name="Lin Y.F."/>
            <person name="Hsu J.L."/>
            <person name="Li C.Y."/>
            <person name="Wang Z.W."/>
            <person name="Zhao X."/>
            <person name="Zhong W.Y."/>
            <person name="Ma X.K."/>
            <person name="Ma L."/>
            <person name="Huang J."/>
            <person name="Chen G.Z."/>
            <person name="Huang M.Z."/>
            <person name="Huang L."/>
            <person name="Peng D.H."/>
            <person name="Luo Y.B."/>
            <person name="Zou S.Q."/>
            <person name="Chen S.P."/>
            <person name="Lan S."/>
            <person name="Tsai W.C."/>
            <person name="Van de Peer Y."/>
            <person name="Liu Z.J."/>
        </authorList>
    </citation>
    <scope>NUCLEOTIDE SEQUENCE [LARGE SCALE GENOMIC DNA]</scope>
    <source>
        <strain evidence="2">Lor288</strain>
    </source>
</reference>
<feature type="compositionally biased region" description="Polar residues" evidence="1">
    <location>
        <begin position="9"/>
        <end position="41"/>
    </location>
</feature>
<dbReference type="EMBL" id="JBBWWR010000014">
    <property type="protein sequence ID" value="KAK8952686.1"/>
    <property type="molecule type" value="Genomic_DNA"/>
</dbReference>